<dbReference type="GO" id="GO:0003723">
    <property type="term" value="F:RNA binding"/>
    <property type="evidence" value="ECO:0007669"/>
    <property type="project" value="InterPro"/>
</dbReference>
<keyword evidence="3" id="KW-1185">Reference proteome</keyword>
<evidence type="ECO:0000256" key="1">
    <source>
        <dbReference type="SAM" id="MobiDB-lite"/>
    </source>
</evidence>
<proteinExistence type="predicted"/>
<dbReference type="AlphaFoldDB" id="A0AAU9UPM6"/>
<dbReference type="InterPro" id="IPR028271">
    <property type="entry name" value="RAMAC"/>
</dbReference>
<protein>
    <submittedName>
        <fullName evidence="2">Uncharacterized protein</fullName>
    </submittedName>
</protein>
<feature type="region of interest" description="Disordered" evidence="1">
    <location>
        <begin position="55"/>
        <end position="101"/>
    </location>
</feature>
<gene>
    <name evidence="2" type="ORF">EEDITHA_LOCUS14662</name>
</gene>
<dbReference type="GO" id="GO:0106005">
    <property type="term" value="P:RNA 5'-cap (guanine-N7)-methylation"/>
    <property type="evidence" value="ECO:0007669"/>
    <property type="project" value="InterPro"/>
</dbReference>
<evidence type="ECO:0000313" key="3">
    <source>
        <dbReference type="Proteomes" id="UP001153954"/>
    </source>
</evidence>
<comment type="caution">
    <text evidence="2">The sequence shown here is derived from an EMBL/GenBank/DDBJ whole genome shotgun (WGS) entry which is preliminary data.</text>
</comment>
<feature type="compositionally biased region" description="Basic residues" evidence="1">
    <location>
        <begin position="92"/>
        <end position="101"/>
    </location>
</feature>
<name>A0AAU9UPM6_EUPED</name>
<accession>A0AAU9UPM6</accession>
<sequence length="101" mass="12313">MDEIGLSAEDKEFLEKCEEEFKDRFTDKDEEFMKVFNKESSTPPILERWWVPFNSGRRNDRRHNRYNPYQGGNRNQGYSDHRRYNDYPGSHGPHRSRYSNY</sequence>
<dbReference type="Proteomes" id="UP001153954">
    <property type="component" value="Unassembled WGS sequence"/>
</dbReference>
<dbReference type="GO" id="GO:0031533">
    <property type="term" value="C:mRNA capping enzyme complex"/>
    <property type="evidence" value="ECO:0007669"/>
    <property type="project" value="InterPro"/>
</dbReference>
<evidence type="ECO:0000313" key="2">
    <source>
        <dbReference type="EMBL" id="CAH2099720.1"/>
    </source>
</evidence>
<organism evidence="2 3">
    <name type="scientific">Euphydryas editha</name>
    <name type="common">Edith's checkerspot</name>
    <dbReference type="NCBI Taxonomy" id="104508"/>
    <lineage>
        <taxon>Eukaryota</taxon>
        <taxon>Metazoa</taxon>
        <taxon>Ecdysozoa</taxon>
        <taxon>Arthropoda</taxon>
        <taxon>Hexapoda</taxon>
        <taxon>Insecta</taxon>
        <taxon>Pterygota</taxon>
        <taxon>Neoptera</taxon>
        <taxon>Endopterygota</taxon>
        <taxon>Lepidoptera</taxon>
        <taxon>Glossata</taxon>
        <taxon>Ditrysia</taxon>
        <taxon>Papilionoidea</taxon>
        <taxon>Nymphalidae</taxon>
        <taxon>Nymphalinae</taxon>
        <taxon>Euphydryas</taxon>
    </lineage>
</organism>
<dbReference type="Pfam" id="PF15320">
    <property type="entry name" value="RAM"/>
    <property type="match status" value="1"/>
</dbReference>
<reference evidence="2" key="1">
    <citation type="submission" date="2022-03" db="EMBL/GenBank/DDBJ databases">
        <authorList>
            <person name="Tunstrom K."/>
        </authorList>
    </citation>
    <scope>NUCLEOTIDE SEQUENCE</scope>
</reference>
<dbReference type="EMBL" id="CAKOGL010000022">
    <property type="protein sequence ID" value="CAH2099720.1"/>
    <property type="molecule type" value="Genomic_DNA"/>
</dbReference>